<feature type="domain" description="Metallo-beta-lactamase" evidence="5">
    <location>
        <begin position="75"/>
        <end position="281"/>
    </location>
</feature>
<dbReference type="EMBL" id="ADVL01000239">
    <property type="protein sequence ID" value="EFH12333.1"/>
    <property type="molecule type" value="Genomic_DNA"/>
</dbReference>
<evidence type="ECO:0000256" key="3">
    <source>
        <dbReference type="ARBA" id="ARBA00022801"/>
    </source>
</evidence>
<dbReference type="PANTHER" id="PTHR42978:SF6">
    <property type="entry name" value="QUORUM-QUENCHING LACTONASE YTNP-RELATED"/>
    <property type="match status" value="1"/>
</dbReference>
<proteinExistence type="inferred from homology"/>
<dbReference type="Pfam" id="PF00753">
    <property type="entry name" value="Lactamase_B"/>
    <property type="match status" value="1"/>
</dbReference>
<dbReference type="EC" id="3.5.2.6" evidence="6"/>
<dbReference type="InterPro" id="IPR036866">
    <property type="entry name" value="RibonucZ/Hydroxyglut_hydro"/>
</dbReference>
<keyword evidence="4" id="KW-0862">Zinc</keyword>
<sequence length="308" mass="33424">MAETRTERRVTDRMMAAAPQAQVPGLMHRRVGEIVVSAVSDGFLNGSNATLQGIAQEEVAAMLVGAFRPTPRRTAINTFLVWSAGRVALIDTGCGPHLQPSAGKLFAHLAAAGVPPEAVDTVLLTHLHPDHANGLADVHGEALFPHAELALHQAELAYWRDEAAAARAAATGQGVPYFAAAQAQLAPYRDRLKPFVDGAEVFPGVTAVHLPGHTPGHCGFRISSGHEQLLIWGDIVHVPEVQVPRPEVTMQFDVEPELAIATRRRMFDMVARDRLLVAGMHLHFPGHAHLLREGQGYRLLPEPFRLEF</sequence>
<name>D5RK51_9PROT</name>
<keyword evidence="3 6" id="KW-0378">Hydrolase</keyword>
<evidence type="ECO:0000256" key="1">
    <source>
        <dbReference type="ARBA" id="ARBA00007749"/>
    </source>
</evidence>
<evidence type="ECO:0000256" key="4">
    <source>
        <dbReference type="ARBA" id="ARBA00022833"/>
    </source>
</evidence>
<dbReference type="PANTHER" id="PTHR42978">
    <property type="entry name" value="QUORUM-QUENCHING LACTONASE YTNP-RELATED-RELATED"/>
    <property type="match status" value="1"/>
</dbReference>
<evidence type="ECO:0000259" key="5">
    <source>
        <dbReference type="SMART" id="SM00849"/>
    </source>
</evidence>
<dbReference type="GO" id="GO:0046872">
    <property type="term" value="F:metal ion binding"/>
    <property type="evidence" value="ECO:0007669"/>
    <property type="project" value="UniProtKB-KW"/>
</dbReference>
<dbReference type="GO" id="GO:0008800">
    <property type="term" value="F:beta-lactamase activity"/>
    <property type="evidence" value="ECO:0007669"/>
    <property type="project" value="UniProtKB-EC"/>
</dbReference>
<dbReference type="Gene3D" id="3.60.15.10">
    <property type="entry name" value="Ribonuclease Z/Hydroxyacylglutathione hydrolase-like"/>
    <property type="match status" value="1"/>
</dbReference>
<reference evidence="6 7" key="1">
    <citation type="submission" date="2010-04" db="EMBL/GenBank/DDBJ databases">
        <authorList>
            <person name="Qin X."/>
            <person name="Bachman B."/>
            <person name="Battles P."/>
            <person name="Bell A."/>
            <person name="Bess C."/>
            <person name="Bickham C."/>
            <person name="Chaboub L."/>
            <person name="Chen D."/>
            <person name="Coyle M."/>
            <person name="Deiros D.R."/>
            <person name="Dinh H."/>
            <person name="Forbes L."/>
            <person name="Fowler G."/>
            <person name="Francisco L."/>
            <person name="Fu Q."/>
            <person name="Gubbala S."/>
            <person name="Hale W."/>
            <person name="Han Y."/>
            <person name="Hemphill L."/>
            <person name="Highlander S.K."/>
            <person name="Hirani K."/>
            <person name="Hogues M."/>
            <person name="Jackson L."/>
            <person name="Jakkamsetti A."/>
            <person name="Javaid M."/>
            <person name="Jiang H."/>
            <person name="Korchina V."/>
            <person name="Kovar C."/>
            <person name="Lara F."/>
            <person name="Lee S."/>
            <person name="Mata R."/>
            <person name="Mathew T."/>
            <person name="Moen C."/>
            <person name="Morales K."/>
            <person name="Munidasa M."/>
            <person name="Nazareth L."/>
            <person name="Ngo R."/>
            <person name="Nguyen L."/>
            <person name="Okwuonu G."/>
            <person name="Ongeri F."/>
            <person name="Patil S."/>
            <person name="Petrosino J."/>
            <person name="Pham C."/>
            <person name="Pham P."/>
            <person name="Pu L.-L."/>
            <person name="Puazo M."/>
            <person name="Raj R."/>
            <person name="Reid J."/>
            <person name="Rouhana J."/>
            <person name="Saada N."/>
            <person name="Shang Y."/>
            <person name="Simmons D."/>
            <person name="Thornton R."/>
            <person name="Warren J."/>
            <person name="Weissenberger G."/>
            <person name="Zhang J."/>
            <person name="Zhang L."/>
            <person name="Zhou C."/>
            <person name="Zhu D."/>
            <person name="Muzny D."/>
            <person name="Worley K."/>
            <person name="Gibbs R."/>
        </authorList>
    </citation>
    <scope>NUCLEOTIDE SEQUENCE [LARGE SCALE GENOMIC DNA]</scope>
    <source>
        <strain evidence="6 7">ATCC 49957</strain>
    </source>
</reference>
<accession>D5RK51</accession>
<evidence type="ECO:0000256" key="2">
    <source>
        <dbReference type="ARBA" id="ARBA00022723"/>
    </source>
</evidence>
<dbReference type="InterPro" id="IPR051013">
    <property type="entry name" value="MBL_superfamily_lactonases"/>
</dbReference>
<keyword evidence="2" id="KW-0479">Metal-binding</keyword>
<evidence type="ECO:0000313" key="7">
    <source>
        <dbReference type="Proteomes" id="UP000005324"/>
    </source>
</evidence>
<organism evidence="6 7">
    <name type="scientific">Pseudoroseomonas cervicalis ATCC 49957</name>
    <dbReference type="NCBI Taxonomy" id="525371"/>
    <lineage>
        <taxon>Bacteria</taxon>
        <taxon>Pseudomonadati</taxon>
        <taxon>Pseudomonadota</taxon>
        <taxon>Alphaproteobacteria</taxon>
        <taxon>Acetobacterales</taxon>
        <taxon>Roseomonadaceae</taxon>
        <taxon>Roseomonas</taxon>
    </lineage>
</organism>
<comment type="similarity">
    <text evidence="1">Belongs to the metallo-beta-lactamase superfamily.</text>
</comment>
<dbReference type="CDD" id="cd07720">
    <property type="entry name" value="OPHC2-like_MBL-fold"/>
    <property type="match status" value="1"/>
</dbReference>
<dbReference type="HOGENOM" id="CLU_056519_0_0_5"/>
<dbReference type="SMART" id="SM00849">
    <property type="entry name" value="Lactamase_B"/>
    <property type="match status" value="1"/>
</dbReference>
<dbReference type="Proteomes" id="UP000005324">
    <property type="component" value="Unassembled WGS sequence"/>
</dbReference>
<dbReference type="InterPro" id="IPR001279">
    <property type="entry name" value="Metallo-B-lactamas"/>
</dbReference>
<gene>
    <name evidence="6" type="ORF">HMPREF0731_1461</name>
</gene>
<evidence type="ECO:0000313" key="6">
    <source>
        <dbReference type="EMBL" id="EFH12333.1"/>
    </source>
</evidence>
<dbReference type="AlphaFoldDB" id="D5RK51"/>
<comment type="caution">
    <text evidence="6">The sequence shown here is derived from an EMBL/GenBank/DDBJ whole genome shotgun (WGS) entry which is preliminary data.</text>
</comment>
<keyword evidence="7" id="KW-1185">Reference proteome</keyword>
<protein>
    <submittedName>
        <fullName evidence="6">Metallo-beta-lactamase domain protein</fullName>
        <ecNumber evidence="6">3.5.2.6</ecNumber>
    </submittedName>
</protein>
<dbReference type="SUPFAM" id="SSF56281">
    <property type="entry name" value="Metallo-hydrolase/oxidoreductase"/>
    <property type="match status" value="1"/>
</dbReference>